<gene>
    <name evidence="9" type="ORF">QJ522_00445</name>
</gene>
<dbReference type="NCBIfam" id="NF006739">
    <property type="entry name" value="PRK09267.1-5"/>
    <property type="match status" value="1"/>
</dbReference>
<dbReference type="InterPro" id="IPR010086">
    <property type="entry name" value="Flavodoxin_lc"/>
</dbReference>
<dbReference type="InterPro" id="IPR050619">
    <property type="entry name" value="Flavodoxin"/>
</dbReference>
<organism evidence="9 10">
    <name type="scientific">Anaerobaca lacustris</name>
    <dbReference type="NCBI Taxonomy" id="3044600"/>
    <lineage>
        <taxon>Bacteria</taxon>
        <taxon>Pseudomonadati</taxon>
        <taxon>Planctomycetota</taxon>
        <taxon>Phycisphaerae</taxon>
        <taxon>Sedimentisphaerales</taxon>
        <taxon>Anaerobacaceae</taxon>
        <taxon>Anaerobaca</taxon>
    </lineage>
</organism>
<protein>
    <recommendedName>
        <fullName evidence="7">Flavodoxin</fullName>
    </recommendedName>
</protein>
<accession>A0AAW6TPM6</accession>
<dbReference type="PROSITE" id="PS50902">
    <property type="entry name" value="FLAVODOXIN_LIKE"/>
    <property type="match status" value="1"/>
</dbReference>
<feature type="domain" description="Flavodoxin-like" evidence="8">
    <location>
        <begin position="4"/>
        <end position="164"/>
    </location>
</feature>
<keyword evidence="5 7" id="KW-0288">FMN</keyword>
<dbReference type="PANTHER" id="PTHR42809:SF1">
    <property type="entry name" value="FLAVODOXIN 1"/>
    <property type="match status" value="1"/>
</dbReference>
<proteinExistence type="inferred from homology"/>
<sequence length="169" mass="18350">MTEIGLYYGSTMGNTKDAAVQIRTAFGTDIVKVASIAGATAEDLNHFDVLILGTSTWGFGDWQDDWAAFQRELAQVDWSCKTVALFGLGDQYGYPDTFVDAMGLLHDVVAARGAQVVGVWEGQGYDFESSCAHRDGRFVGLALDADNQSEMTGARIREWVQGLRGELGL</sequence>
<keyword evidence="10" id="KW-1185">Reference proteome</keyword>
<dbReference type="NCBIfam" id="TIGR01752">
    <property type="entry name" value="flav_long"/>
    <property type="match status" value="1"/>
</dbReference>
<dbReference type="GO" id="GO:0009055">
    <property type="term" value="F:electron transfer activity"/>
    <property type="evidence" value="ECO:0007669"/>
    <property type="project" value="UniProtKB-UniRule"/>
</dbReference>
<dbReference type="InterPro" id="IPR001226">
    <property type="entry name" value="Flavodoxin_CS"/>
</dbReference>
<comment type="caution">
    <text evidence="9">The sequence shown here is derived from an EMBL/GenBank/DDBJ whole genome shotgun (WGS) entry which is preliminary data.</text>
</comment>
<dbReference type="AlphaFoldDB" id="A0AAW6TPM6"/>
<reference evidence="9" key="1">
    <citation type="submission" date="2023-05" db="EMBL/GenBank/DDBJ databases">
        <title>Anaerotaeda fermentans gen. nov., sp. nov., a novel anaerobic planctomycete of the new family within the order Sedimentisphaerales isolated from Taman Peninsula, Russia.</title>
        <authorList>
            <person name="Khomyakova M.A."/>
            <person name="Merkel A.Y."/>
            <person name="Slobodkin A.I."/>
        </authorList>
    </citation>
    <scope>NUCLEOTIDE SEQUENCE</scope>
    <source>
        <strain evidence="9">M17dextr</strain>
    </source>
</reference>
<dbReference type="Proteomes" id="UP001431776">
    <property type="component" value="Unassembled WGS sequence"/>
</dbReference>
<dbReference type="PANTHER" id="PTHR42809">
    <property type="entry name" value="FLAVODOXIN 2"/>
    <property type="match status" value="1"/>
</dbReference>
<comment type="similarity">
    <text evidence="2 7">Belongs to the flavodoxin family.</text>
</comment>
<dbReference type="EMBL" id="JASCXX010000001">
    <property type="protein sequence ID" value="MDI6447495.1"/>
    <property type="molecule type" value="Genomic_DNA"/>
</dbReference>
<evidence type="ECO:0000256" key="4">
    <source>
        <dbReference type="ARBA" id="ARBA00022630"/>
    </source>
</evidence>
<comment type="cofactor">
    <cofactor evidence="1 7">
        <name>FMN</name>
        <dbReference type="ChEBI" id="CHEBI:58210"/>
    </cofactor>
</comment>
<dbReference type="PROSITE" id="PS00201">
    <property type="entry name" value="FLAVODOXIN"/>
    <property type="match status" value="1"/>
</dbReference>
<comment type="function">
    <text evidence="7">Low-potential electron donor to a number of redox enzymes.</text>
</comment>
<keyword evidence="4 7" id="KW-0285">Flavoprotein</keyword>
<dbReference type="PIRSF" id="PIRSF038996">
    <property type="entry name" value="FldA"/>
    <property type="match status" value="1"/>
</dbReference>
<dbReference type="InterPro" id="IPR008254">
    <property type="entry name" value="Flavodoxin/NO_synth"/>
</dbReference>
<dbReference type="Pfam" id="PF00258">
    <property type="entry name" value="Flavodoxin_1"/>
    <property type="match status" value="1"/>
</dbReference>
<evidence type="ECO:0000256" key="3">
    <source>
        <dbReference type="ARBA" id="ARBA00022448"/>
    </source>
</evidence>
<keyword evidence="6 7" id="KW-0249">Electron transport</keyword>
<dbReference type="RefSeq" id="WP_349242906.1">
    <property type="nucleotide sequence ID" value="NZ_JASCXX010000001.1"/>
</dbReference>
<evidence type="ECO:0000313" key="9">
    <source>
        <dbReference type="EMBL" id="MDI6447495.1"/>
    </source>
</evidence>
<name>A0AAW6TPM6_9BACT</name>
<evidence type="ECO:0000256" key="2">
    <source>
        <dbReference type="ARBA" id="ARBA00005267"/>
    </source>
</evidence>
<evidence type="ECO:0000313" key="10">
    <source>
        <dbReference type="Proteomes" id="UP001431776"/>
    </source>
</evidence>
<evidence type="ECO:0000256" key="1">
    <source>
        <dbReference type="ARBA" id="ARBA00001917"/>
    </source>
</evidence>
<dbReference type="Gene3D" id="3.40.50.360">
    <property type="match status" value="1"/>
</dbReference>
<dbReference type="GO" id="GO:0010181">
    <property type="term" value="F:FMN binding"/>
    <property type="evidence" value="ECO:0007669"/>
    <property type="project" value="UniProtKB-UniRule"/>
</dbReference>
<dbReference type="InterPro" id="IPR029039">
    <property type="entry name" value="Flavoprotein-like_sf"/>
</dbReference>
<evidence type="ECO:0000256" key="5">
    <source>
        <dbReference type="ARBA" id="ARBA00022643"/>
    </source>
</evidence>
<dbReference type="SUPFAM" id="SSF52218">
    <property type="entry name" value="Flavoproteins"/>
    <property type="match status" value="1"/>
</dbReference>
<evidence type="ECO:0000256" key="7">
    <source>
        <dbReference type="PIRNR" id="PIRNR038996"/>
    </source>
</evidence>
<keyword evidence="3 7" id="KW-0813">Transport</keyword>
<evidence type="ECO:0000256" key="6">
    <source>
        <dbReference type="ARBA" id="ARBA00022982"/>
    </source>
</evidence>
<evidence type="ECO:0000259" key="8">
    <source>
        <dbReference type="PROSITE" id="PS50902"/>
    </source>
</evidence>